<dbReference type="InterPro" id="IPR001789">
    <property type="entry name" value="Sig_transdc_resp-reg_receiver"/>
</dbReference>
<gene>
    <name evidence="8" type="ORF">CO666_31965</name>
</gene>
<keyword evidence="2" id="KW-0902">Two-component regulatory system</keyword>
<feature type="modified residue" description="4-aspartylphosphate" evidence="6">
    <location>
        <position position="50"/>
    </location>
</feature>
<dbReference type="SUPFAM" id="SSF52172">
    <property type="entry name" value="CheY-like"/>
    <property type="match status" value="1"/>
</dbReference>
<comment type="caution">
    <text evidence="8">The sequence shown here is derived from an EMBL/GenBank/DDBJ whole genome shotgun (WGS) entry which is preliminary data.</text>
</comment>
<name>A0A2A6J2Q9_9HYPH</name>
<dbReference type="GO" id="GO:0006355">
    <property type="term" value="P:regulation of DNA-templated transcription"/>
    <property type="evidence" value="ECO:0007669"/>
    <property type="project" value="TreeGrafter"/>
</dbReference>
<dbReference type="GO" id="GO:0032993">
    <property type="term" value="C:protein-DNA complex"/>
    <property type="evidence" value="ECO:0007669"/>
    <property type="project" value="TreeGrafter"/>
</dbReference>
<dbReference type="GO" id="GO:0005829">
    <property type="term" value="C:cytosol"/>
    <property type="evidence" value="ECO:0007669"/>
    <property type="project" value="TreeGrafter"/>
</dbReference>
<dbReference type="InterPro" id="IPR011006">
    <property type="entry name" value="CheY-like_superfamily"/>
</dbReference>
<evidence type="ECO:0000256" key="1">
    <source>
        <dbReference type="ARBA" id="ARBA00022553"/>
    </source>
</evidence>
<evidence type="ECO:0000313" key="8">
    <source>
        <dbReference type="EMBL" id="PDT00194.1"/>
    </source>
</evidence>
<evidence type="ECO:0000256" key="5">
    <source>
        <dbReference type="ARBA" id="ARBA00023163"/>
    </source>
</evidence>
<protein>
    <recommendedName>
        <fullName evidence="7">Response regulatory domain-containing protein</fullName>
    </recommendedName>
</protein>
<dbReference type="AlphaFoldDB" id="A0A2A6J2Q9"/>
<evidence type="ECO:0000259" key="7">
    <source>
        <dbReference type="PROSITE" id="PS50110"/>
    </source>
</evidence>
<dbReference type="InterPro" id="IPR039420">
    <property type="entry name" value="WalR-like"/>
</dbReference>
<dbReference type="GO" id="GO:0000156">
    <property type="term" value="F:phosphorelay response regulator activity"/>
    <property type="evidence" value="ECO:0007669"/>
    <property type="project" value="TreeGrafter"/>
</dbReference>
<evidence type="ECO:0000256" key="2">
    <source>
        <dbReference type="ARBA" id="ARBA00023012"/>
    </source>
</evidence>
<feature type="domain" description="Response regulatory" evidence="7">
    <location>
        <begin position="2"/>
        <end position="112"/>
    </location>
</feature>
<dbReference type="Gene3D" id="3.40.50.2300">
    <property type="match status" value="1"/>
</dbReference>
<dbReference type="PANTHER" id="PTHR48111">
    <property type="entry name" value="REGULATOR OF RPOS"/>
    <property type="match status" value="1"/>
</dbReference>
<keyword evidence="9" id="KW-1185">Reference proteome</keyword>
<evidence type="ECO:0000256" key="4">
    <source>
        <dbReference type="ARBA" id="ARBA00023125"/>
    </source>
</evidence>
<dbReference type="SMART" id="SM00448">
    <property type="entry name" value="REC"/>
    <property type="match status" value="1"/>
</dbReference>
<dbReference type="PROSITE" id="PS50110">
    <property type="entry name" value="RESPONSE_REGULATORY"/>
    <property type="match status" value="1"/>
</dbReference>
<dbReference type="GO" id="GO:0000976">
    <property type="term" value="F:transcription cis-regulatory region binding"/>
    <property type="evidence" value="ECO:0007669"/>
    <property type="project" value="TreeGrafter"/>
</dbReference>
<dbReference type="Proteomes" id="UP000220768">
    <property type="component" value="Unassembled WGS sequence"/>
</dbReference>
<evidence type="ECO:0000256" key="6">
    <source>
        <dbReference type="PROSITE-ProRule" id="PRU00169"/>
    </source>
</evidence>
<accession>A0A2A6J2Q9</accession>
<keyword evidence="1 6" id="KW-0597">Phosphoprotein</keyword>
<dbReference type="NCBIfam" id="NF009970">
    <property type="entry name" value="PRK13435.1-1"/>
    <property type="match status" value="1"/>
</dbReference>
<sequence>MKVLIVEDENIIALELERIAQEAGHQTIGPVSTVEQALAHAQRSDVALVDLGLADGMSGAQLARRLIDRHRVDVIFVTGSPENVGHGIEGALDVISKPFTDERIAGALSRAEAARRKDFGRSKVALS</sequence>
<evidence type="ECO:0000256" key="3">
    <source>
        <dbReference type="ARBA" id="ARBA00023015"/>
    </source>
</evidence>
<proteinExistence type="predicted"/>
<evidence type="ECO:0000313" key="9">
    <source>
        <dbReference type="Proteomes" id="UP000220768"/>
    </source>
</evidence>
<keyword evidence="4" id="KW-0238">DNA-binding</keyword>
<keyword evidence="3" id="KW-0805">Transcription regulation</keyword>
<dbReference type="Pfam" id="PF00072">
    <property type="entry name" value="Response_reg"/>
    <property type="match status" value="1"/>
</dbReference>
<organism evidence="8 9">
    <name type="scientific">Rhizobium chutanense</name>
    <dbReference type="NCBI Taxonomy" id="2035448"/>
    <lineage>
        <taxon>Bacteria</taxon>
        <taxon>Pseudomonadati</taxon>
        <taxon>Pseudomonadota</taxon>
        <taxon>Alphaproteobacteria</taxon>
        <taxon>Hyphomicrobiales</taxon>
        <taxon>Rhizobiaceae</taxon>
        <taxon>Rhizobium/Agrobacterium group</taxon>
        <taxon>Rhizobium</taxon>
    </lineage>
</organism>
<keyword evidence="5" id="KW-0804">Transcription</keyword>
<dbReference type="RefSeq" id="WP_097615904.1">
    <property type="nucleotide sequence ID" value="NZ_NWSV01000046.1"/>
</dbReference>
<reference evidence="8 9" key="1">
    <citation type="submission" date="2017-09" db="EMBL/GenBank/DDBJ databases">
        <title>Comparative genomics of rhizobia isolated from Phaseolus vulgaris in China.</title>
        <authorList>
            <person name="Tong W."/>
        </authorList>
    </citation>
    <scope>NUCLEOTIDE SEQUENCE [LARGE SCALE GENOMIC DNA]</scope>
    <source>
        <strain evidence="8 9">C5</strain>
    </source>
</reference>
<dbReference type="PANTHER" id="PTHR48111:SF1">
    <property type="entry name" value="TWO-COMPONENT RESPONSE REGULATOR ORR33"/>
    <property type="match status" value="1"/>
</dbReference>
<dbReference type="EMBL" id="NWSV01000046">
    <property type="protein sequence ID" value="PDT00194.1"/>
    <property type="molecule type" value="Genomic_DNA"/>
</dbReference>